<gene>
    <name evidence="1" type="ORF">DEO72_LG2g3325</name>
</gene>
<protein>
    <submittedName>
        <fullName evidence="1">Uncharacterized protein</fullName>
    </submittedName>
</protein>
<organism evidence="1 2">
    <name type="scientific">Vigna unguiculata</name>
    <name type="common">Cowpea</name>
    <dbReference type="NCBI Taxonomy" id="3917"/>
    <lineage>
        <taxon>Eukaryota</taxon>
        <taxon>Viridiplantae</taxon>
        <taxon>Streptophyta</taxon>
        <taxon>Embryophyta</taxon>
        <taxon>Tracheophyta</taxon>
        <taxon>Spermatophyta</taxon>
        <taxon>Magnoliopsida</taxon>
        <taxon>eudicotyledons</taxon>
        <taxon>Gunneridae</taxon>
        <taxon>Pentapetalae</taxon>
        <taxon>rosids</taxon>
        <taxon>fabids</taxon>
        <taxon>Fabales</taxon>
        <taxon>Fabaceae</taxon>
        <taxon>Papilionoideae</taxon>
        <taxon>50 kb inversion clade</taxon>
        <taxon>NPAAA clade</taxon>
        <taxon>indigoferoid/millettioid clade</taxon>
        <taxon>Phaseoleae</taxon>
        <taxon>Vigna</taxon>
    </lineage>
</organism>
<proteinExistence type="predicted"/>
<evidence type="ECO:0000313" key="2">
    <source>
        <dbReference type="Proteomes" id="UP000501690"/>
    </source>
</evidence>
<dbReference type="AlphaFoldDB" id="A0A4D6L3A7"/>
<name>A0A4D6L3A7_VIGUN</name>
<dbReference type="Proteomes" id="UP000501690">
    <property type="component" value="Linkage Group LG2"/>
</dbReference>
<sequence>MFLDEEKWQAFRERQLHPAFRKERRKVTKHIEKKNIHPYRLSCGEYDKLAQIMIREASSSTPTNESHLILISPPPCLERWKRAQTKILGEYTFEETRIIAEL</sequence>
<keyword evidence="2" id="KW-1185">Reference proteome</keyword>
<evidence type="ECO:0000313" key="1">
    <source>
        <dbReference type="EMBL" id="QCD82983.1"/>
    </source>
</evidence>
<dbReference type="EMBL" id="CP039346">
    <property type="protein sequence ID" value="QCD82983.1"/>
    <property type="molecule type" value="Genomic_DNA"/>
</dbReference>
<reference evidence="1 2" key="1">
    <citation type="submission" date="2019-04" db="EMBL/GenBank/DDBJ databases">
        <title>An improved genome assembly and genetic linkage map for asparagus bean, Vigna unguiculata ssp. sesquipedialis.</title>
        <authorList>
            <person name="Xia Q."/>
            <person name="Zhang R."/>
            <person name="Dong Y."/>
        </authorList>
    </citation>
    <scope>NUCLEOTIDE SEQUENCE [LARGE SCALE GENOMIC DNA]</scope>
    <source>
        <tissue evidence="1">Leaf</tissue>
    </source>
</reference>
<accession>A0A4D6L3A7</accession>